<name>A0A852SMW6_9MICO</name>
<evidence type="ECO:0000259" key="5">
    <source>
        <dbReference type="SMART" id="SM01217"/>
    </source>
</evidence>
<evidence type="ECO:0000256" key="1">
    <source>
        <dbReference type="ARBA" id="ARBA00005336"/>
    </source>
</evidence>
<dbReference type="InterPro" id="IPR036881">
    <property type="entry name" value="Glyco_hydro_3_C_sf"/>
</dbReference>
<dbReference type="InterPro" id="IPR036962">
    <property type="entry name" value="Glyco_hydro_3_N_sf"/>
</dbReference>
<dbReference type="Pfam" id="PF01915">
    <property type="entry name" value="Glyco_hydro_3_C"/>
    <property type="match status" value="1"/>
</dbReference>
<accession>A0A852SMW6</accession>
<dbReference type="SUPFAM" id="SSF52279">
    <property type="entry name" value="Beta-D-glucan exohydrolase, C-terminal domain"/>
    <property type="match status" value="1"/>
</dbReference>
<dbReference type="Gene3D" id="3.20.20.300">
    <property type="entry name" value="Glycoside hydrolase, family 3, N-terminal domain"/>
    <property type="match status" value="2"/>
</dbReference>
<evidence type="ECO:0000256" key="3">
    <source>
        <dbReference type="SAM" id="MobiDB-lite"/>
    </source>
</evidence>
<evidence type="ECO:0000313" key="7">
    <source>
        <dbReference type="Proteomes" id="UP000549913"/>
    </source>
</evidence>
<feature type="transmembrane region" description="Helical" evidence="4">
    <location>
        <begin position="911"/>
        <end position="933"/>
    </location>
</feature>
<comment type="similarity">
    <text evidence="1">Belongs to the glycosyl hydrolase 3 family.</text>
</comment>
<dbReference type="SMART" id="SM01217">
    <property type="entry name" value="Fn3_like"/>
    <property type="match status" value="1"/>
</dbReference>
<evidence type="ECO:0000313" key="6">
    <source>
        <dbReference type="EMBL" id="NYD70146.1"/>
    </source>
</evidence>
<keyword evidence="2 6" id="KW-0378">Hydrolase</keyword>
<dbReference type="SUPFAM" id="SSF51445">
    <property type="entry name" value="(Trans)glycosidases"/>
    <property type="match status" value="1"/>
</dbReference>
<dbReference type="InterPro" id="IPR026891">
    <property type="entry name" value="Fn3-like"/>
</dbReference>
<feature type="domain" description="Fibronectin type III-like" evidence="5">
    <location>
        <begin position="622"/>
        <end position="695"/>
    </location>
</feature>
<dbReference type="GO" id="GO:0009251">
    <property type="term" value="P:glucan catabolic process"/>
    <property type="evidence" value="ECO:0007669"/>
    <property type="project" value="TreeGrafter"/>
</dbReference>
<dbReference type="PANTHER" id="PTHR42715">
    <property type="entry name" value="BETA-GLUCOSIDASE"/>
    <property type="match status" value="1"/>
</dbReference>
<keyword evidence="7" id="KW-1185">Reference proteome</keyword>
<dbReference type="PRINTS" id="PR00133">
    <property type="entry name" value="GLHYDRLASE3"/>
</dbReference>
<organism evidence="6 7">
    <name type="scientific">Herbiconiux flava</name>
    <dbReference type="NCBI Taxonomy" id="881268"/>
    <lineage>
        <taxon>Bacteria</taxon>
        <taxon>Bacillati</taxon>
        <taxon>Actinomycetota</taxon>
        <taxon>Actinomycetes</taxon>
        <taxon>Micrococcales</taxon>
        <taxon>Microbacteriaceae</taxon>
        <taxon>Herbiconiux</taxon>
    </lineage>
</organism>
<gene>
    <name evidence="6" type="ORF">BJ984_001304</name>
</gene>
<dbReference type="InterPro" id="IPR002772">
    <property type="entry name" value="Glyco_hydro_3_C"/>
</dbReference>
<dbReference type="Pfam" id="PF14310">
    <property type="entry name" value="Fn3-like"/>
    <property type="match status" value="1"/>
</dbReference>
<protein>
    <submittedName>
        <fullName evidence="6">Beta-glucosidase</fullName>
        <ecNumber evidence="6">3.2.1.21</ecNumber>
    </submittedName>
</protein>
<proteinExistence type="inferred from homology"/>
<dbReference type="GO" id="GO:0008422">
    <property type="term" value="F:beta-glucosidase activity"/>
    <property type="evidence" value="ECO:0007669"/>
    <property type="project" value="UniProtKB-EC"/>
</dbReference>
<keyword evidence="4" id="KW-0472">Membrane</keyword>
<feature type="region of interest" description="Disordered" evidence="3">
    <location>
        <begin position="878"/>
        <end position="903"/>
    </location>
</feature>
<dbReference type="InterPro" id="IPR050288">
    <property type="entry name" value="Cellulose_deg_GH3"/>
</dbReference>
<dbReference type="InterPro" id="IPR013783">
    <property type="entry name" value="Ig-like_fold"/>
</dbReference>
<dbReference type="PANTHER" id="PTHR42715:SF10">
    <property type="entry name" value="BETA-GLUCOSIDASE"/>
    <property type="match status" value="1"/>
</dbReference>
<comment type="caution">
    <text evidence="6">The sequence shown here is derived from an EMBL/GenBank/DDBJ whole genome shotgun (WGS) entry which is preliminary data.</text>
</comment>
<dbReference type="EC" id="3.2.1.21" evidence="6"/>
<keyword evidence="4" id="KW-0812">Transmembrane</keyword>
<keyword evidence="6" id="KW-0326">Glycosidase</keyword>
<sequence>MTGARASVDLAECPWMDTALGADERARLLLDASSLGQKYRWLNEQAANTPQQTEFSGVSYPEQVGCTPTIVYTDGPDGVRFTEGVTAFPAQIALASSWNADLAFDKGAAQAAEAWDKGKAGVLGPGIAGGRTPLSGRTAEYLGEDPLLSGTLGAANTRGLEEGDPEKPTLAVLKHYVGNEQETDRQTSSSNLDERTLKEAYDLPFEILVDGGEPAGVMCSYNQINGVYGCENPLLNTDLRAQLGFDGYVVSDFGAVHSTADALNAGLDQELNRPIHYTPALLDAALADGSLTEATVDTAAYSVVKSYIGAGLFDRPAPETPVDDASTPEHKALARSIAEEGSVLLKNDGLLPLDASDGSTIALIGPTVSNTPTNGISASSVCSMSWRFGSPNTLACEDVVAPDTAFASRAAEAGASVVVSNGADPAAAAATAASADVAIVFGYYRSGEFSDIPGLGLADGGDELIAAVAAANPNTVVVLETGSATDMPWLDQVDGVLQAWYPGEQQGPALASLLWGDTNPSGKLPMTFPKSLADTPTPTPSQYPGIVDAEGITQVDYSEGLAIGHKWYDEQGIDPLFEFGHGLSYTSFGYSELELSTAVSGGTVSTTASFTVTNTGSVAGTEVPQVYLTLPSSAEAPGKRLVGYDRVALEPGASQRVTTTISSESADHPFSIWDVSADAWEVVDGGYTVSVGSSSRELPLTDSVVVDTAGTAPVVSVATSPTAPDGAAGWFVSPVTVTATAVDDVDPAPVVSTNLDGAGWVDGGTVTVSTDGAHTLEVRATDAAGSVSSITSVTLPLDRTAPTVSASADRSAGAIVLAATDAASGVASVEWAVAADSPTWQAYTGPVPVASAGERIVFRATDVAGLVSAVGTFDYAAAGPSPSPSPSSSPSASPAPGAGSSPAGGLASTGLAAGGIAALALLLVAGGAVTVLVRRRGARNAG</sequence>
<dbReference type="InterPro" id="IPR001764">
    <property type="entry name" value="Glyco_hydro_3_N"/>
</dbReference>
<dbReference type="Pfam" id="PF00933">
    <property type="entry name" value="Glyco_hydro_3"/>
    <property type="match status" value="1"/>
</dbReference>
<evidence type="ECO:0000256" key="4">
    <source>
        <dbReference type="SAM" id="Phobius"/>
    </source>
</evidence>
<evidence type="ECO:0000256" key="2">
    <source>
        <dbReference type="ARBA" id="ARBA00022801"/>
    </source>
</evidence>
<feature type="compositionally biased region" description="Low complexity" evidence="3">
    <location>
        <begin position="888"/>
        <end position="903"/>
    </location>
</feature>
<dbReference type="RefSeq" id="WP_218869991.1">
    <property type="nucleotide sequence ID" value="NZ_BSEW01000001.1"/>
</dbReference>
<dbReference type="EMBL" id="JACCBM010000001">
    <property type="protein sequence ID" value="NYD70146.1"/>
    <property type="molecule type" value="Genomic_DNA"/>
</dbReference>
<dbReference type="InterPro" id="IPR017853">
    <property type="entry name" value="GH"/>
</dbReference>
<dbReference type="Proteomes" id="UP000549913">
    <property type="component" value="Unassembled WGS sequence"/>
</dbReference>
<dbReference type="AlphaFoldDB" id="A0A852SMW6"/>
<keyword evidence="4" id="KW-1133">Transmembrane helix</keyword>
<dbReference type="Gene3D" id="3.40.50.1700">
    <property type="entry name" value="Glycoside hydrolase family 3 C-terminal domain"/>
    <property type="match status" value="2"/>
</dbReference>
<reference evidence="6 7" key="1">
    <citation type="submission" date="2020-07" db="EMBL/GenBank/DDBJ databases">
        <title>Sequencing the genomes of 1000 actinobacteria strains.</title>
        <authorList>
            <person name="Klenk H.-P."/>
        </authorList>
    </citation>
    <scope>NUCLEOTIDE SEQUENCE [LARGE SCALE GENOMIC DNA]</scope>
    <source>
        <strain evidence="6 7">DSM 26474</strain>
    </source>
</reference>
<dbReference type="Gene3D" id="2.60.40.10">
    <property type="entry name" value="Immunoglobulins"/>
    <property type="match status" value="1"/>
</dbReference>